<feature type="compositionally biased region" description="Basic residues" evidence="1">
    <location>
        <begin position="14"/>
        <end position="32"/>
    </location>
</feature>
<gene>
    <name evidence="2" type="ORF">P7K49_024600</name>
</gene>
<feature type="non-terminal residue" evidence="2">
    <location>
        <position position="77"/>
    </location>
</feature>
<dbReference type="EMBL" id="JASSZA010000011">
    <property type="protein sequence ID" value="KAK2099149.1"/>
    <property type="molecule type" value="Genomic_DNA"/>
</dbReference>
<feature type="region of interest" description="Disordered" evidence="1">
    <location>
        <begin position="1"/>
        <end position="77"/>
    </location>
</feature>
<accession>A0ABQ9UPZ0</accession>
<feature type="compositionally biased region" description="Low complexity" evidence="1">
    <location>
        <begin position="1"/>
        <end position="13"/>
    </location>
</feature>
<proteinExistence type="predicted"/>
<dbReference type="Proteomes" id="UP001266305">
    <property type="component" value="Unassembled WGS sequence"/>
</dbReference>
<evidence type="ECO:0000313" key="3">
    <source>
        <dbReference type="Proteomes" id="UP001266305"/>
    </source>
</evidence>
<organism evidence="2 3">
    <name type="scientific">Saguinus oedipus</name>
    <name type="common">Cotton-top tamarin</name>
    <name type="synonym">Oedipomidas oedipus</name>
    <dbReference type="NCBI Taxonomy" id="9490"/>
    <lineage>
        <taxon>Eukaryota</taxon>
        <taxon>Metazoa</taxon>
        <taxon>Chordata</taxon>
        <taxon>Craniata</taxon>
        <taxon>Vertebrata</taxon>
        <taxon>Euteleostomi</taxon>
        <taxon>Mammalia</taxon>
        <taxon>Eutheria</taxon>
        <taxon>Euarchontoglires</taxon>
        <taxon>Primates</taxon>
        <taxon>Haplorrhini</taxon>
        <taxon>Platyrrhini</taxon>
        <taxon>Cebidae</taxon>
        <taxon>Callitrichinae</taxon>
        <taxon>Saguinus</taxon>
    </lineage>
</organism>
<sequence>AAAPASPAAAGWGRRARASLRHSGRRRRRKRAKDTEPASEDIFGRCPGPRVVPRRPGVDPGPRVPARPRHRLRPLAA</sequence>
<comment type="caution">
    <text evidence="2">The sequence shown here is derived from an EMBL/GenBank/DDBJ whole genome shotgun (WGS) entry which is preliminary data.</text>
</comment>
<keyword evidence="3" id="KW-1185">Reference proteome</keyword>
<feature type="compositionally biased region" description="Low complexity" evidence="1">
    <location>
        <begin position="44"/>
        <end position="61"/>
    </location>
</feature>
<evidence type="ECO:0000256" key="1">
    <source>
        <dbReference type="SAM" id="MobiDB-lite"/>
    </source>
</evidence>
<reference evidence="2 3" key="1">
    <citation type="submission" date="2023-05" db="EMBL/GenBank/DDBJ databases">
        <title>B98-5 Cell Line De Novo Hybrid Assembly: An Optical Mapping Approach.</title>
        <authorList>
            <person name="Kananen K."/>
            <person name="Auerbach J.A."/>
            <person name="Kautto E."/>
            <person name="Blachly J.S."/>
        </authorList>
    </citation>
    <scope>NUCLEOTIDE SEQUENCE [LARGE SCALE GENOMIC DNA]</scope>
    <source>
        <strain evidence="2">B95-8</strain>
        <tissue evidence="2">Cell line</tissue>
    </source>
</reference>
<feature type="non-terminal residue" evidence="2">
    <location>
        <position position="1"/>
    </location>
</feature>
<evidence type="ECO:0000313" key="2">
    <source>
        <dbReference type="EMBL" id="KAK2099149.1"/>
    </source>
</evidence>
<feature type="compositionally biased region" description="Basic residues" evidence="1">
    <location>
        <begin position="66"/>
        <end position="77"/>
    </location>
</feature>
<name>A0ABQ9UPZ0_SAGOE</name>
<protein>
    <submittedName>
        <fullName evidence="2">Uncharacterized protein</fullName>
    </submittedName>
</protein>